<dbReference type="STRING" id="880072.Desac_0794"/>
<dbReference type="InterPro" id="IPR000189">
    <property type="entry name" value="Transglyc_AS"/>
</dbReference>
<dbReference type="Pfam" id="PF01464">
    <property type="entry name" value="SLT"/>
    <property type="match status" value="1"/>
</dbReference>
<accession>F2NGQ2</accession>
<organism evidence="4 5">
    <name type="scientific">Desulfobacca acetoxidans (strain ATCC 700848 / DSM 11109 / ASRB2)</name>
    <dbReference type="NCBI Taxonomy" id="880072"/>
    <lineage>
        <taxon>Bacteria</taxon>
        <taxon>Pseudomonadati</taxon>
        <taxon>Thermodesulfobacteriota</taxon>
        <taxon>Desulfobaccia</taxon>
        <taxon>Desulfobaccales</taxon>
        <taxon>Desulfobaccaceae</taxon>
        <taxon>Desulfobacca</taxon>
    </lineage>
</organism>
<feature type="compositionally biased region" description="Basic and acidic residues" evidence="2">
    <location>
        <begin position="32"/>
        <end position="45"/>
    </location>
</feature>
<evidence type="ECO:0000313" key="4">
    <source>
        <dbReference type="EMBL" id="AEB08673.1"/>
    </source>
</evidence>
<dbReference type="GO" id="GO:0000270">
    <property type="term" value="P:peptidoglycan metabolic process"/>
    <property type="evidence" value="ECO:0007669"/>
    <property type="project" value="InterPro"/>
</dbReference>
<evidence type="ECO:0000256" key="2">
    <source>
        <dbReference type="SAM" id="MobiDB-lite"/>
    </source>
</evidence>
<dbReference type="KEGG" id="dao:Desac_0794"/>
<dbReference type="RefSeq" id="WP_013705786.1">
    <property type="nucleotide sequence ID" value="NC_015388.1"/>
</dbReference>
<dbReference type="HOGENOM" id="CLU_830867_0_0_7"/>
<keyword evidence="5" id="KW-1185">Reference proteome</keyword>
<dbReference type="AlphaFoldDB" id="F2NGQ2"/>
<feature type="domain" description="Transglycosylase SLT" evidence="3">
    <location>
        <begin position="206"/>
        <end position="308"/>
    </location>
</feature>
<feature type="region of interest" description="Disordered" evidence="2">
    <location>
        <begin position="32"/>
        <end position="52"/>
    </location>
</feature>
<dbReference type="EMBL" id="CP002629">
    <property type="protein sequence ID" value="AEB08673.1"/>
    <property type="molecule type" value="Genomic_DNA"/>
</dbReference>
<protein>
    <submittedName>
        <fullName evidence="4">Lytic transglycosylase catalytic</fullName>
    </submittedName>
</protein>
<dbReference type="PROSITE" id="PS00922">
    <property type="entry name" value="TRANSGLYCOSYLASE"/>
    <property type="match status" value="1"/>
</dbReference>
<reference evidence="4 5" key="1">
    <citation type="journal article" date="2011" name="Stand. Genomic Sci.">
        <title>Complete genome sequence of the acetate-degrading sulfate reducer Desulfobacca acetoxidans type strain (ASRB2).</title>
        <authorList>
            <person name="Goker M."/>
            <person name="Teshima H."/>
            <person name="Lapidus A."/>
            <person name="Nolan M."/>
            <person name="Lucas S."/>
            <person name="Hammon N."/>
            <person name="Deshpande S."/>
            <person name="Cheng J.F."/>
            <person name="Tapia R."/>
            <person name="Han C."/>
            <person name="Goodwin L."/>
            <person name="Pitluck S."/>
            <person name="Huntemann M."/>
            <person name="Liolios K."/>
            <person name="Ivanova N."/>
            <person name="Pagani I."/>
            <person name="Mavromatis K."/>
            <person name="Ovchinikova G."/>
            <person name="Pati A."/>
            <person name="Chen A."/>
            <person name="Palaniappan K."/>
            <person name="Land M."/>
            <person name="Hauser L."/>
            <person name="Brambilla E.M."/>
            <person name="Rohde M."/>
            <person name="Spring S."/>
            <person name="Detter J.C."/>
            <person name="Woyke T."/>
            <person name="Bristow J."/>
            <person name="Eisen J.A."/>
            <person name="Markowitz V."/>
            <person name="Hugenholtz P."/>
            <person name="Kyrpides N.C."/>
            <person name="Klenk H.P."/>
        </authorList>
    </citation>
    <scope>NUCLEOTIDE SEQUENCE [LARGE SCALE GENOMIC DNA]</scope>
    <source>
        <strain evidence="5">ATCC 700848 / DSM 11109 / ASRB2</strain>
    </source>
</reference>
<comment type="similarity">
    <text evidence="1">Belongs to the transglycosylase Slt family.</text>
</comment>
<dbReference type="Gene3D" id="1.10.530.10">
    <property type="match status" value="1"/>
</dbReference>
<evidence type="ECO:0000313" key="5">
    <source>
        <dbReference type="Proteomes" id="UP000000483"/>
    </source>
</evidence>
<dbReference type="PANTHER" id="PTHR37423:SF2">
    <property type="entry name" value="MEMBRANE-BOUND LYTIC MUREIN TRANSGLYCOSYLASE C"/>
    <property type="match status" value="1"/>
</dbReference>
<dbReference type="GO" id="GO:0008933">
    <property type="term" value="F:peptidoglycan lytic transglycosylase activity"/>
    <property type="evidence" value="ECO:0007669"/>
    <property type="project" value="InterPro"/>
</dbReference>
<name>F2NGQ2_DESAR</name>
<evidence type="ECO:0000259" key="3">
    <source>
        <dbReference type="Pfam" id="PF01464"/>
    </source>
</evidence>
<dbReference type="SUPFAM" id="SSF53955">
    <property type="entry name" value="Lysozyme-like"/>
    <property type="match status" value="1"/>
</dbReference>
<dbReference type="Proteomes" id="UP000000483">
    <property type="component" value="Chromosome"/>
</dbReference>
<dbReference type="GO" id="GO:0016020">
    <property type="term" value="C:membrane"/>
    <property type="evidence" value="ECO:0007669"/>
    <property type="project" value="InterPro"/>
</dbReference>
<dbReference type="eggNOG" id="COG0741">
    <property type="taxonomic scope" value="Bacteria"/>
</dbReference>
<reference evidence="5" key="2">
    <citation type="submission" date="2011-03" db="EMBL/GenBank/DDBJ databases">
        <title>The complete genome of Desulfobacca acetoxidans DSM 11109.</title>
        <authorList>
            <consortium name="US DOE Joint Genome Institute (JGI-PGF)"/>
            <person name="Lucas S."/>
            <person name="Copeland A."/>
            <person name="Lapidus A."/>
            <person name="Bruce D."/>
            <person name="Goodwin L."/>
            <person name="Pitluck S."/>
            <person name="Peters L."/>
            <person name="Kyrpides N."/>
            <person name="Mavromatis K."/>
            <person name="Ivanova N."/>
            <person name="Ovchinnikova G."/>
            <person name="Teshima H."/>
            <person name="Detter J.C."/>
            <person name="Han C."/>
            <person name="Land M."/>
            <person name="Hauser L."/>
            <person name="Markowitz V."/>
            <person name="Cheng J.-F."/>
            <person name="Hugenholtz P."/>
            <person name="Woyke T."/>
            <person name="Wu D."/>
            <person name="Spring S."/>
            <person name="Schueler E."/>
            <person name="Brambilla E."/>
            <person name="Klenk H.-P."/>
            <person name="Eisen J.A."/>
        </authorList>
    </citation>
    <scope>NUCLEOTIDE SEQUENCE [LARGE SCALE GENOMIC DNA]</scope>
    <source>
        <strain evidence="5">ATCC 700848 / DSM 11109 / ASRB2</strain>
    </source>
</reference>
<evidence type="ECO:0000256" key="1">
    <source>
        <dbReference type="ARBA" id="ARBA00007734"/>
    </source>
</evidence>
<dbReference type="InterPro" id="IPR023346">
    <property type="entry name" value="Lysozyme-like_dom_sf"/>
</dbReference>
<dbReference type="CDD" id="cd00254">
    <property type="entry name" value="LT-like"/>
    <property type="match status" value="1"/>
</dbReference>
<sequence>MSLKKLTIFLVISLVVTPAAVVAKITSLPAEKESSPLTTRGEHQRSTPQIPDTPVDLEALPLASQISSASQILILDQKSIQRHRETLASRRCRQDTSRPLILEGPIRYRRTKKGVIQISNVVVTSRPTGLAAVSTQRLRLREGLAHTLAQPSPPGTGEPQPSMVVQRDLKGPLHIITKKSEPPLLAVLPIPPALDWIAPDLAPIVVEAANAYQLPPSLILSVIWMESNFVPGAVSPKGAMGLMQLMPGTAADLGVQDPFYPRQNIMGGSRYLRHLLNSFDGSLPLAIAAYNAGPRRVAQAGYQVPEIKETKQFVSQVLRLYGLLEKSLKPRLPN</sequence>
<dbReference type="InterPro" id="IPR008258">
    <property type="entry name" value="Transglycosylase_SLT_dom_1"/>
</dbReference>
<proteinExistence type="inferred from homology"/>
<gene>
    <name evidence="4" type="ordered locus">Desac_0794</name>
</gene>
<dbReference type="PANTHER" id="PTHR37423">
    <property type="entry name" value="SOLUBLE LYTIC MUREIN TRANSGLYCOSYLASE-RELATED"/>
    <property type="match status" value="1"/>
</dbReference>